<keyword evidence="2" id="KW-1185">Reference proteome</keyword>
<proteinExistence type="predicted"/>
<accession>A0ABQ7X692</accession>
<protein>
    <submittedName>
        <fullName evidence="1">Uncharacterized protein</fullName>
    </submittedName>
</protein>
<gene>
    <name evidence="1" type="ORF">HID58_095390</name>
</gene>
<evidence type="ECO:0000313" key="2">
    <source>
        <dbReference type="Proteomes" id="UP000824890"/>
    </source>
</evidence>
<dbReference type="Proteomes" id="UP000824890">
    <property type="component" value="Unassembled WGS sequence"/>
</dbReference>
<organism evidence="1 2">
    <name type="scientific">Brassica napus</name>
    <name type="common">Rape</name>
    <dbReference type="NCBI Taxonomy" id="3708"/>
    <lineage>
        <taxon>Eukaryota</taxon>
        <taxon>Viridiplantae</taxon>
        <taxon>Streptophyta</taxon>
        <taxon>Embryophyta</taxon>
        <taxon>Tracheophyta</taxon>
        <taxon>Spermatophyta</taxon>
        <taxon>Magnoliopsida</taxon>
        <taxon>eudicotyledons</taxon>
        <taxon>Gunneridae</taxon>
        <taxon>Pentapetalae</taxon>
        <taxon>rosids</taxon>
        <taxon>malvids</taxon>
        <taxon>Brassicales</taxon>
        <taxon>Brassicaceae</taxon>
        <taxon>Brassiceae</taxon>
        <taxon>Brassica</taxon>
    </lineage>
</organism>
<comment type="caution">
    <text evidence="1">The sequence shown here is derived from an EMBL/GenBank/DDBJ whole genome shotgun (WGS) entry which is preliminary data.</text>
</comment>
<name>A0ABQ7X692_BRANA</name>
<dbReference type="EMBL" id="JAGKQM010002027">
    <property type="protein sequence ID" value="KAH0850618.1"/>
    <property type="molecule type" value="Genomic_DNA"/>
</dbReference>
<evidence type="ECO:0000313" key="1">
    <source>
        <dbReference type="EMBL" id="KAH0850618.1"/>
    </source>
</evidence>
<sequence length="152" mass="17730">MGFGKHIEMIPGDWKGCNESEINNCPETLSLIERCQTDFSAPSLESLRHYVLQVVMYVFNQSKKEEEYRNESRILGRLQYSIRAAPLSLDSNIWCSGNRNQFFDFRTGNEADNRSVEDQWTKEFRVKLHLVSSNLLRSIRLGRVQDCKHLVN</sequence>
<reference evidence="1 2" key="1">
    <citation type="submission" date="2021-05" db="EMBL/GenBank/DDBJ databases">
        <title>Genome Assembly of Synthetic Allotetraploid Brassica napus Reveals Homoeologous Exchanges between Subgenomes.</title>
        <authorList>
            <person name="Davis J.T."/>
        </authorList>
    </citation>
    <scope>NUCLEOTIDE SEQUENCE [LARGE SCALE GENOMIC DNA]</scope>
    <source>
        <strain evidence="2">cv. Da-Ae</strain>
        <tissue evidence="1">Seedling</tissue>
    </source>
</reference>